<proteinExistence type="predicted"/>
<evidence type="ECO:0000313" key="3">
    <source>
        <dbReference type="Proteomes" id="UP000585474"/>
    </source>
</evidence>
<feature type="region of interest" description="Disordered" evidence="1">
    <location>
        <begin position="103"/>
        <end position="128"/>
    </location>
</feature>
<accession>A0A7J0DHP6</accession>
<organism evidence="2 3">
    <name type="scientific">Actinidia rufa</name>
    <dbReference type="NCBI Taxonomy" id="165716"/>
    <lineage>
        <taxon>Eukaryota</taxon>
        <taxon>Viridiplantae</taxon>
        <taxon>Streptophyta</taxon>
        <taxon>Embryophyta</taxon>
        <taxon>Tracheophyta</taxon>
        <taxon>Spermatophyta</taxon>
        <taxon>Magnoliopsida</taxon>
        <taxon>eudicotyledons</taxon>
        <taxon>Gunneridae</taxon>
        <taxon>Pentapetalae</taxon>
        <taxon>asterids</taxon>
        <taxon>Ericales</taxon>
        <taxon>Actinidiaceae</taxon>
        <taxon>Actinidia</taxon>
    </lineage>
</organism>
<feature type="compositionally biased region" description="Basic residues" evidence="1">
    <location>
        <begin position="185"/>
        <end position="195"/>
    </location>
</feature>
<dbReference type="OrthoDB" id="2162994at2759"/>
<name>A0A7J0DHP6_9ERIC</name>
<feature type="region of interest" description="Disordered" evidence="1">
    <location>
        <begin position="182"/>
        <end position="226"/>
    </location>
</feature>
<comment type="caution">
    <text evidence="2">The sequence shown here is derived from an EMBL/GenBank/DDBJ whole genome shotgun (WGS) entry which is preliminary data.</text>
</comment>
<feature type="compositionally biased region" description="Low complexity" evidence="1">
    <location>
        <begin position="103"/>
        <end position="120"/>
    </location>
</feature>
<keyword evidence="3" id="KW-1185">Reference proteome</keyword>
<evidence type="ECO:0000313" key="2">
    <source>
        <dbReference type="EMBL" id="GFS35516.1"/>
    </source>
</evidence>
<sequence length="226" mass="23881">MGCGLGSGRCADFPSIWANPPAALPGSDPILSNNNSASDLSAELSIPVSILNLILHSFKSYEDIVQLEWLSNFVEDSFSGGGMTLEKGNTSITKALPHNHFHTSSPVSVLESSSSSTSSSGGKKMLPVPPGHSVGPLDSLIYLPCHSTLPAMSFHWGLGHGPAKVSGTTPLLPKKMLPVCQTQHGPHRAHSKRPRPAAFNPRPAIQLASPTSSEFENLRISPLPIP</sequence>
<dbReference type="AlphaFoldDB" id="A0A7J0DHP6"/>
<dbReference type="EMBL" id="BJWL01000231">
    <property type="protein sequence ID" value="GFS35516.1"/>
    <property type="molecule type" value="Genomic_DNA"/>
</dbReference>
<dbReference type="Proteomes" id="UP000585474">
    <property type="component" value="Unassembled WGS sequence"/>
</dbReference>
<reference evidence="3" key="1">
    <citation type="submission" date="2019-07" db="EMBL/GenBank/DDBJ databases">
        <title>De Novo Assembly of kiwifruit Actinidia rufa.</title>
        <authorList>
            <person name="Sugita-Konishi S."/>
            <person name="Sato K."/>
            <person name="Mori E."/>
            <person name="Abe Y."/>
            <person name="Kisaki G."/>
            <person name="Hamano K."/>
            <person name="Suezawa K."/>
            <person name="Otani M."/>
            <person name="Fukuda T."/>
            <person name="Manabe T."/>
            <person name="Gomi K."/>
            <person name="Tabuchi M."/>
            <person name="Akimitsu K."/>
            <person name="Kataoka I."/>
        </authorList>
    </citation>
    <scope>NUCLEOTIDE SEQUENCE [LARGE SCALE GENOMIC DNA]</scope>
    <source>
        <strain evidence="3">cv. Fuchu</strain>
    </source>
</reference>
<gene>
    <name evidence="2" type="ORF">Acr_00g0040340</name>
</gene>
<protein>
    <submittedName>
        <fullName evidence="2">Plant-specific GATA-type zinc finger transcription factor family protein</fullName>
    </submittedName>
</protein>
<evidence type="ECO:0000256" key="1">
    <source>
        <dbReference type="SAM" id="MobiDB-lite"/>
    </source>
</evidence>